<evidence type="ECO:0000313" key="2">
    <source>
        <dbReference type="Proteomes" id="UP000655044"/>
    </source>
</evidence>
<dbReference type="AlphaFoldDB" id="A0A8J3WGM3"/>
<name>A0A8J3WGM3_PLARO</name>
<organism evidence="1 2">
    <name type="scientific">Planobispora rosea</name>
    <dbReference type="NCBI Taxonomy" id="35762"/>
    <lineage>
        <taxon>Bacteria</taxon>
        <taxon>Bacillati</taxon>
        <taxon>Actinomycetota</taxon>
        <taxon>Actinomycetes</taxon>
        <taxon>Streptosporangiales</taxon>
        <taxon>Streptosporangiaceae</taxon>
        <taxon>Planobispora</taxon>
    </lineage>
</organism>
<accession>A0A8J3WGM3</accession>
<protein>
    <submittedName>
        <fullName evidence="1">Uncharacterized protein</fullName>
    </submittedName>
</protein>
<evidence type="ECO:0000313" key="1">
    <source>
        <dbReference type="EMBL" id="GIH87872.1"/>
    </source>
</evidence>
<comment type="caution">
    <text evidence="1">The sequence shown here is derived from an EMBL/GenBank/DDBJ whole genome shotgun (WGS) entry which is preliminary data.</text>
</comment>
<dbReference type="EMBL" id="BOOI01000068">
    <property type="protein sequence ID" value="GIH87872.1"/>
    <property type="molecule type" value="Genomic_DNA"/>
</dbReference>
<proteinExistence type="predicted"/>
<dbReference type="Proteomes" id="UP000655044">
    <property type="component" value="Unassembled WGS sequence"/>
</dbReference>
<keyword evidence="2" id="KW-1185">Reference proteome</keyword>
<gene>
    <name evidence="1" type="ORF">Pro02_62800</name>
</gene>
<sequence>MITTMPVSGNGSRFIYPVVVPTDIYGFIEVRHPSADEDGYEGEPWLTSMSLYPLHDGSDYVAFGCLFGIRNWLGWPPVAAGRGLPADVSERVRADYEGCARSDAAVHGCTWVSWSQLRDLDMSARPAARGMLEVRSGPTSMPHTIRRYRIDDRWPDEVVEQYGTPPLDVSPTVVPAGRWQVAGATLEYGPVTRLHALGPGTGWEHVFSVMRALAERFGDDGVRLVVWFD</sequence>
<reference evidence="1" key="1">
    <citation type="submission" date="2021-01" db="EMBL/GenBank/DDBJ databases">
        <title>Whole genome shotgun sequence of Planobispora rosea NBRC 15558.</title>
        <authorList>
            <person name="Komaki H."/>
            <person name="Tamura T."/>
        </authorList>
    </citation>
    <scope>NUCLEOTIDE SEQUENCE</scope>
    <source>
        <strain evidence="1">NBRC 15558</strain>
    </source>
</reference>